<gene>
    <name evidence="3" type="ORF">SY85_22865</name>
</gene>
<dbReference type="RefSeq" id="WP_066408174.1">
    <property type="nucleotide sequence ID" value="NZ_CP011390.1"/>
</dbReference>
<sequence>MRIKTILLFWLSAAFLQTPANAQGLLKKVKDKVNQAVNAAGATPASTPSSTNSGNSNRNTGNTTGEGLVITPPDVNENLTSAETAFKSGNYSEARYSVQQAMLGVELQIGHQVLKSMPASISGLKADTTQDKVASVSWGWQGLTIQRTYGTDAKRLNIGIANNAVLLQAVNLYFTNGGYAESSNQQQNWKQTKVKGNRAVIEFDKSTGYKLSVPLGQTSLLVYEGINFATEQEMMTAANQLDIDQIKKLLGEK</sequence>
<dbReference type="OrthoDB" id="671844at2"/>
<organism evidence="3 4">
    <name type="scientific">Flavisolibacter tropicus</name>
    <dbReference type="NCBI Taxonomy" id="1492898"/>
    <lineage>
        <taxon>Bacteria</taxon>
        <taxon>Pseudomonadati</taxon>
        <taxon>Bacteroidota</taxon>
        <taxon>Chitinophagia</taxon>
        <taxon>Chitinophagales</taxon>
        <taxon>Chitinophagaceae</taxon>
        <taxon>Flavisolibacter</taxon>
    </lineage>
</organism>
<dbReference type="STRING" id="1492898.SY85_22865"/>
<keyword evidence="2" id="KW-0732">Signal</keyword>
<evidence type="ECO:0000256" key="2">
    <source>
        <dbReference type="SAM" id="SignalP"/>
    </source>
</evidence>
<dbReference type="KEGG" id="fla:SY85_22865"/>
<reference evidence="3 4" key="2">
    <citation type="journal article" date="2016" name="Int. J. Syst. Evol. Microbiol.">
        <title>Flavisolibacter tropicus sp. nov., isolated from tropical soil.</title>
        <authorList>
            <person name="Lee J.J."/>
            <person name="Kang M.S."/>
            <person name="Kim G.S."/>
            <person name="Lee C.S."/>
            <person name="Lim S."/>
            <person name="Lee J."/>
            <person name="Roh S.H."/>
            <person name="Kang H."/>
            <person name="Ha J.M."/>
            <person name="Bae S."/>
            <person name="Jung H.Y."/>
            <person name="Kim M.K."/>
        </authorList>
    </citation>
    <scope>NUCLEOTIDE SEQUENCE [LARGE SCALE GENOMIC DNA]</scope>
    <source>
        <strain evidence="3 4">LCS9</strain>
    </source>
</reference>
<dbReference type="EMBL" id="CP011390">
    <property type="protein sequence ID" value="ANE52898.1"/>
    <property type="molecule type" value="Genomic_DNA"/>
</dbReference>
<protein>
    <submittedName>
        <fullName evidence="3">Uncharacterized protein</fullName>
    </submittedName>
</protein>
<evidence type="ECO:0000313" key="4">
    <source>
        <dbReference type="Proteomes" id="UP000077177"/>
    </source>
</evidence>
<feature type="compositionally biased region" description="Low complexity" evidence="1">
    <location>
        <begin position="40"/>
        <end position="65"/>
    </location>
</feature>
<dbReference type="AlphaFoldDB" id="A0A172U142"/>
<keyword evidence="4" id="KW-1185">Reference proteome</keyword>
<evidence type="ECO:0000313" key="3">
    <source>
        <dbReference type="EMBL" id="ANE52898.1"/>
    </source>
</evidence>
<proteinExistence type="predicted"/>
<evidence type="ECO:0000256" key="1">
    <source>
        <dbReference type="SAM" id="MobiDB-lite"/>
    </source>
</evidence>
<feature type="region of interest" description="Disordered" evidence="1">
    <location>
        <begin position="40"/>
        <end position="74"/>
    </location>
</feature>
<dbReference type="Proteomes" id="UP000077177">
    <property type="component" value="Chromosome"/>
</dbReference>
<feature type="signal peptide" evidence="2">
    <location>
        <begin position="1"/>
        <end position="22"/>
    </location>
</feature>
<reference evidence="4" key="1">
    <citation type="submission" date="2015-01" db="EMBL/GenBank/DDBJ databases">
        <title>Flavisolibacter sp./LCS9/ whole genome sequencing.</title>
        <authorList>
            <person name="Kim M.K."/>
            <person name="Srinivasan S."/>
            <person name="Lee J.-J."/>
        </authorList>
    </citation>
    <scope>NUCLEOTIDE SEQUENCE [LARGE SCALE GENOMIC DNA]</scope>
    <source>
        <strain evidence="4">LCS9</strain>
    </source>
</reference>
<accession>A0A172U142</accession>
<name>A0A172U142_9BACT</name>
<feature type="chain" id="PRO_5008001539" evidence="2">
    <location>
        <begin position="23"/>
        <end position="253"/>
    </location>
</feature>